<evidence type="ECO:0000313" key="2">
    <source>
        <dbReference type="EMBL" id="KAJ7721515.1"/>
    </source>
</evidence>
<feature type="compositionally biased region" description="Basic and acidic residues" evidence="1">
    <location>
        <begin position="49"/>
        <end position="65"/>
    </location>
</feature>
<comment type="caution">
    <text evidence="2">The sequence shown here is derived from an EMBL/GenBank/DDBJ whole genome shotgun (WGS) entry which is preliminary data.</text>
</comment>
<proteinExistence type="predicted"/>
<evidence type="ECO:0000256" key="1">
    <source>
        <dbReference type="SAM" id="MobiDB-lite"/>
    </source>
</evidence>
<keyword evidence="3" id="KW-1185">Reference proteome</keyword>
<sequence>MSGIMDKVEGAAENKLGQEAQPGDGVERTADNDVNQGIDQAASDVGVPQKDDNAINEVADRKVNEDIPFGNN</sequence>
<protein>
    <submittedName>
        <fullName evidence="2">Uncharacterized protein</fullName>
    </submittedName>
</protein>
<gene>
    <name evidence="2" type="ORF">B0H16DRAFT_1738252</name>
</gene>
<dbReference type="Proteomes" id="UP001215598">
    <property type="component" value="Unassembled WGS sequence"/>
</dbReference>
<name>A0AAD7MKM9_9AGAR</name>
<accession>A0AAD7MKM9</accession>
<organism evidence="2 3">
    <name type="scientific">Mycena metata</name>
    <dbReference type="NCBI Taxonomy" id="1033252"/>
    <lineage>
        <taxon>Eukaryota</taxon>
        <taxon>Fungi</taxon>
        <taxon>Dikarya</taxon>
        <taxon>Basidiomycota</taxon>
        <taxon>Agaricomycotina</taxon>
        <taxon>Agaricomycetes</taxon>
        <taxon>Agaricomycetidae</taxon>
        <taxon>Agaricales</taxon>
        <taxon>Marasmiineae</taxon>
        <taxon>Mycenaceae</taxon>
        <taxon>Mycena</taxon>
    </lineage>
</organism>
<feature type="compositionally biased region" description="Basic and acidic residues" evidence="1">
    <location>
        <begin position="1"/>
        <end position="12"/>
    </location>
</feature>
<reference evidence="2" key="1">
    <citation type="submission" date="2023-03" db="EMBL/GenBank/DDBJ databases">
        <title>Massive genome expansion in bonnet fungi (Mycena s.s.) driven by repeated elements and novel gene families across ecological guilds.</title>
        <authorList>
            <consortium name="Lawrence Berkeley National Laboratory"/>
            <person name="Harder C.B."/>
            <person name="Miyauchi S."/>
            <person name="Viragh M."/>
            <person name="Kuo A."/>
            <person name="Thoen E."/>
            <person name="Andreopoulos B."/>
            <person name="Lu D."/>
            <person name="Skrede I."/>
            <person name="Drula E."/>
            <person name="Henrissat B."/>
            <person name="Morin E."/>
            <person name="Kohler A."/>
            <person name="Barry K."/>
            <person name="LaButti K."/>
            <person name="Morin E."/>
            <person name="Salamov A."/>
            <person name="Lipzen A."/>
            <person name="Mereny Z."/>
            <person name="Hegedus B."/>
            <person name="Baldrian P."/>
            <person name="Stursova M."/>
            <person name="Weitz H."/>
            <person name="Taylor A."/>
            <person name="Grigoriev I.V."/>
            <person name="Nagy L.G."/>
            <person name="Martin F."/>
            <person name="Kauserud H."/>
        </authorList>
    </citation>
    <scope>NUCLEOTIDE SEQUENCE</scope>
    <source>
        <strain evidence="2">CBHHK182m</strain>
    </source>
</reference>
<dbReference type="AlphaFoldDB" id="A0AAD7MKM9"/>
<feature type="region of interest" description="Disordered" evidence="1">
    <location>
        <begin position="1"/>
        <end position="72"/>
    </location>
</feature>
<dbReference type="EMBL" id="JARKIB010000229">
    <property type="protein sequence ID" value="KAJ7721515.1"/>
    <property type="molecule type" value="Genomic_DNA"/>
</dbReference>
<evidence type="ECO:0000313" key="3">
    <source>
        <dbReference type="Proteomes" id="UP001215598"/>
    </source>
</evidence>